<evidence type="ECO:0000256" key="2">
    <source>
        <dbReference type="ARBA" id="ARBA00022737"/>
    </source>
</evidence>
<keyword evidence="5" id="KW-1185">Reference proteome</keyword>
<dbReference type="EMBL" id="JAUKUD010000001">
    <property type="protein sequence ID" value="KAK0753866.1"/>
    <property type="molecule type" value="Genomic_DNA"/>
</dbReference>
<dbReference type="Proteomes" id="UP001172155">
    <property type="component" value="Unassembled WGS sequence"/>
</dbReference>
<evidence type="ECO:0000313" key="4">
    <source>
        <dbReference type="EMBL" id="KAK0753866.1"/>
    </source>
</evidence>
<gene>
    <name evidence="4" type="ORF">B0T18DRAFT_434441</name>
</gene>
<dbReference type="PANTHER" id="PTHR22889:SF0">
    <property type="entry name" value="WD REPEAT-CONTAINING PROTEIN 89"/>
    <property type="match status" value="1"/>
</dbReference>
<sequence>MYNLSCVDWYEYPEAEQQTYVFDLLPTVAGLATTSSDQRLCLFDPLRLNDGPLKSIQTNHENLICAKVYNPAESIVATTGQNGTISVWDLRLDPSNAEALHIGDGASLPALLSLACCPQTNTLAVGTELANHQASIIIWDVRSPAVPQLQYNEVHSDDISELNYHPATPNLLLSGSTDGIVNLCDILLPDEDDVIVTAFNHGSIHRAGFLPASATPQSHPIYALSHDEKLALYDGADGAASTIWEIGDVRSVLSCRYAAGVVPKAEGGAVVGVGTQEDEMFLWGRERWGWGRDTVVGLPGAHSGELVRSFCFLDEERVVFTAGEDGCVMAWKAET</sequence>
<dbReference type="PROSITE" id="PS50082">
    <property type="entry name" value="WD_REPEATS_2"/>
    <property type="match status" value="1"/>
</dbReference>
<dbReference type="InterPro" id="IPR015943">
    <property type="entry name" value="WD40/YVTN_repeat-like_dom_sf"/>
</dbReference>
<accession>A0AA40FA23</accession>
<keyword evidence="2" id="KW-0677">Repeat</keyword>
<dbReference type="InterPro" id="IPR039328">
    <property type="entry name" value="WDR89"/>
</dbReference>
<dbReference type="SUPFAM" id="SSF50978">
    <property type="entry name" value="WD40 repeat-like"/>
    <property type="match status" value="1"/>
</dbReference>
<dbReference type="AlphaFoldDB" id="A0AA40FA23"/>
<organism evidence="4 5">
    <name type="scientific">Schizothecium vesticola</name>
    <dbReference type="NCBI Taxonomy" id="314040"/>
    <lineage>
        <taxon>Eukaryota</taxon>
        <taxon>Fungi</taxon>
        <taxon>Dikarya</taxon>
        <taxon>Ascomycota</taxon>
        <taxon>Pezizomycotina</taxon>
        <taxon>Sordariomycetes</taxon>
        <taxon>Sordariomycetidae</taxon>
        <taxon>Sordariales</taxon>
        <taxon>Schizotheciaceae</taxon>
        <taxon>Schizothecium</taxon>
    </lineage>
</organism>
<comment type="caution">
    <text evidence="4">The sequence shown here is derived from an EMBL/GenBank/DDBJ whole genome shotgun (WGS) entry which is preliminary data.</text>
</comment>
<reference evidence="4" key="1">
    <citation type="submission" date="2023-06" db="EMBL/GenBank/DDBJ databases">
        <title>Genome-scale phylogeny and comparative genomics of the fungal order Sordariales.</title>
        <authorList>
            <consortium name="Lawrence Berkeley National Laboratory"/>
            <person name="Hensen N."/>
            <person name="Bonometti L."/>
            <person name="Westerberg I."/>
            <person name="Brannstrom I.O."/>
            <person name="Guillou S."/>
            <person name="Cros-Aarteil S."/>
            <person name="Calhoun S."/>
            <person name="Haridas S."/>
            <person name="Kuo A."/>
            <person name="Mondo S."/>
            <person name="Pangilinan J."/>
            <person name="Riley R."/>
            <person name="LaButti K."/>
            <person name="Andreopoulos B."/>
            <person name="Lipzen A."/>
            <person name="Chen C."/>
            <person name="Yanf M."/>
            <person name="Daum C."/>
            <person name="Ng V."/>
            <person name="Clum A."/>
            <person name="Steindorff A."/>
            <person name="Ohm R."/>
            <person name="Martin F."/>
            <person name="Silar P."/>
            <person name="Natvig D."/>
            <person name="Lalanne C."/>
            <person name="Gautier V."/>
            <person name="Ament-velasquez S.L."/>
            <person name="Kruys A."/>
            <person name="Hutchinson M.I."/>
            <person name="Powell A.J."/>
            <person name="Barry K."/>
            <person name="Miller A.N."/>
            <person name="Grigoriev I.V."/>
            <person name="Debuchy R."/>
            <person name="Gladieux P."/>
            <person name="Thoren M.H."/>
            <person name="Johannesson H."/>
        </authorList>
    </citation>
    <scope>NUCLEOTIDE SEQUENCE</scope>
    <source>
        <strain evidence="4">SMH3187-1</strain>
    </source>
</reference>
<dbReference type="SMART" id="SM00320">
    <property type="entry name" value="WD40"/>
    <property type="match status" value="4"/>
</dbReference>
<dbReference type="InterPro" id="IPR019775">
    <property type="entry name" value="WD40_repeat_CS"/>
</dbReference>
<evidence type="ECO:0000256" key="3">
    <source>
        <dbReference type="PROSITE-ProRule" id="PRU00221"/>
    </source>
</evidence>
<evidence type="ECO:0000256" key="1">
    <source>
        <dbReference type="ARBA" id="ARBA00022574"/>
    </source>
</evidence>
<dbReference type="Pfam" id="PF00400">
    <property type="entry name" value="WD40"/>
    <property type="match status" value="2"/>
</dbReference>
<dbReference type="PANTHER" id="PTHR22889">
    <property type="entry name" value="WD REPEAT-CONTAINING PROTEIN 89"/>
    <property type="match status" value="1"/>
</dbReference>
<dbReference type="Gene3D" id="2.130.10.10">
    <property type="entry name" value="YVTN repeat-like/Quinoprotein amine dehydrogenase"/>
    <property type="match status" value="1"/>
</dbReference>
<proteinExistence type="predicted"/>
<dbReference type="InterPro" id="IPR036322">
    <property type="entry name" value="WD40_repeat_dom_sf"/>
</dbReference>
<feature type="repeat" description="WD" evidence="3">
    <location>
        <begin position="57"/>
        <end position="91"/>
    </location>
</feature>
<evidence type="ECO:0000313" key="5">
    <source>
        <dbReference type="Proteomes" id="UP001172155"/>
    </source>
</evidence>
<keyword evidence="1 3" id="KW-0853">WD repeat</keyword>
<dbReference type="PROSITE" id="PS50294">
    <property type="entry name" value="WD_REPEATS_REGION"/>
    <property type="match status" value="1"/>
</dbReference>
<dbReference type="InterPro" id="IPR001680">
    <property type="entry name" value="WD40_rpt"/>
</dbReference>
<name>A0AA40FA23_9PEZI</name>
<dbReference type="PROSITE" id="PS00678">
    <property type="entry name" value="WD_REPEATS_1"/>
    <property type="match status" value="1"/>
</dbReference>
<protein>
    <submittedName>
        <fullName evidence="4">WD40-repeat-containing domain protein</fullName>
    </submittedName>
</protein>